<dbReference type="GO" id="GO:0016491">
    <property type="term" value="F:oxidoreductase activity"/>
    <property type="evidence" value="ECO:0007669"/>
    <property type="project" value="UniProtKB-KW"/>
</dbReference>
<protein>
    <recommendedName>
        <fullName evidence="4">Short-chain dehydrogenase</fullName>
    </recommendedName>
</protein>
<sequence>MKLSARKILITGASSGIGRETCKKLLDDGHQVIGIARDFSKFPCGDDAFTPVTIDLEAVETLPKQLQVLAKAHSDTDAIICCAGRGQFGSLEEFSYEQIRSLIDLNFISQAFIARAFLPVLKRQQSGALIFIGSEAALRGSRKGSIYCASKFALRGLAQALRDECSKSGVSVSIINPGMVKSEFFDELPFSHGDEEDNYLLPEDVADAIALIINARGSTVIDEINLSPLKNVVQSKPVN</sequence>
<dbReference type="Gene3D" id="3.40.50.720">
    <property type="entry name" value="NAD(P)-binding Rossmann-like Domain"/>
    <property type="match status" value="1"/>
</dbReference>
<name>A0A3B0YU46_9ZZZZ</name>
<dbReference type="PROSITE" id="PS00061">
    <property type="entry name" value="ADH_SHORT"/>
    <property type="match status" value="1"/>
</dbReference>
<keyword evidence="2" id="KW-0560">Oxidoreductase</keyword>
<dbReference type="InterPro" id="IPR020904">
    <property type="entry name" value="Sc_DH/Rdtase_CS"/>
</dbReference>
<gene>
    <name evidence="3" type="ORF">MNBD_GAMMA17-160</name>
</gene>
<evidence type="ECO:0000256" key="1">
    <source>
        <dbReference type="ARBA" id="ARBA00006484"/>
    </source>
</evidence>
<comment type="similarity">
    <text evidence="1">Belongs to the short-chain dehydrogenases/reductases (SDR) family.</text>
</comment>
<dbReference type="PANTHER" id="PTHR42901:SF1">
    <property type="entry name" value="ALCOHOL DEHYDROGENASE"/>
    <property type="match status" value="1"/>
</dbReference>
<accession>A0A3B0YU46</accession>
<proteinExistence type="inferred from homology"/>
<evidence type="ECO:0000313" key="3">
    <source>
        <dbReference type="EMBL" id="VAW84438.1"/>
    </source>
</evidence>
<reference evidence="3" key="1">
    <citation type="submission" date="2018-06" db="EMBL/GenBank/DDBJ databases">
        <authorList>
            <person name="Zhirakovskaya E."/>
        </authorList>
    </citation>
    <scope>NUCLEOTIDE SEQUENCE</scope>
</reference>
<dbReference type="InterPro" id="IPR036291">
    <property type="entry name" value="NAD(P)-bd_dom_sf"/>
</dbReference>
<evidence type="ECO:0000256" key="2">
    <source>
        <dbReference type="ARBA" id="ARBA00023002"/>
    </source>
</evidence>
<dbReference type="PANTHER" id="PTHR42901">
    <property type="entry name" value="ALCOHOL DEHYDROGENASE"/>
    <property type="match status" value="1"/>
</dbReference>
<dbReference type="SUPFAM" id="SSF51735">
    <property type="entry name" value="NAD(P)-binding Rossmann-fold domains"/>
    <property type="match status" value="1"/>
</dbReference>
<organism evidence="3">
    <name type="scientific">hydrothermal vent metagenome</name>
    <dbReference type="NCBI Taxonomy" id="652676"/>
    <lineage>
        <taxon>unclassified sequences</taxon>
        <taxon>metagenomes</taxon>
        <taxon>ecological metagenomes</taxon>
    </lineage>
</organism>
<evidence type="ECO:0008006" key="4">
    <source>
        <dbReference type="Google" id="ProtNLM"/>
    </source>
</evidence>
<dbReference type="EMBL" id="UOFQ01000002">
    <property type="protein sequence ID" value="VAW84438.1"/>
    <property type="molecule type" value="Genomic_DNA"/>
</dbReference>
<dbReference type="AlphaFoldDB" id="A0A3B0YU46"/>
<dbReference type="Pfam" id="PF00106">
    <property type="entry name" value="adh_short"/>
    <property type="match status" value="1"/>
</dbReference>
<dbReference type="PRINTS" id="PR00081">
    <property type="entry name" value="GDHRDH"/>
</dbReference>
<dbReference type="InterPro" id="IPR002347">
    <property type="entry name" value="SDR_fam"/>
</dbReference>